<gene>
    <name evidence="3" type="ordered locus">PSEEN3843</name>
</gene>
<accession>Q1I724</accession>
<dbReference type="AlphaFoldDB" id="Q1I724"/>
<protein>
    <submittedName>
        <fullName evidence="3">Putative exoprotein with autotransporter</fullName>
    </submittedName>
</protein>
<reference evidence="3 4" key="1">
    <citation type="journal article" date="2006" name="Nat. Biotechnol.">
        <title>Complete genome sequence of the entomopathogenic and metabolically versatile soil bacterium Pseudomonas entomophila.</title>
        <authorList>
            <person name="Vodovar N."/>
            <person name="Vallenet D."/>
            <person name="Cruveiller S."/>
            <person name="Rouy Z."/>
            <person name="Barbe V."/>
            <person name="Acosta C."/>
            <person name="Cattolico L."/>
            <person name="Jubin C."/>
            <person name="Lajus A."/>
            <person name="Segurens B."/>
            <person name="Vacherie B."/>
            <person name="Wincker P."/>
            <person name="Weissenbach J."/>
            <person name="Lemaitre B."/>
            <person name="Medigue C."/>
            <person name="Boccard F."/>
        </authorList>
    </citation>
    <scope>NUCLEOTIDE SEQUENCE [LARGE SCALE GENOMIC DNA]</scope>
    <source>
        <strain evidence="3 4">L48</strain>
    </source>
</reference>
<evidence type="ECO:0000256" key="1">
    <source>
        <dbReference type="SAM" id="SignalP"/>
    </source>
</evidence>
<evidence type="ECO:0000259" key="2">
    <source>
        <dbReference type="PROSITE" id="PS51208"/>
    </source>
</evidence>
<dbReference type="InterPro" id="IPR006315">
    <property type="entry name" value="OM_autotransptr_brl_dom"/>
</dbReference>
<feature type="chain" id="PRO_5004190710" evidence="1">
    <location>
        <begin position="40"/>
        <end position="875"/>
    </location>
</feature>
<dbReference type="NCBIfam" id="TIGR01414">
    <property type="entry name" value="autotrans_barl"/>
    <property type="match status" value="1"/>
</dbReference>
<dbReference type="GO" id="GO:0019867">
    <property type="term" value="C:outer membrane"/>
    <property type="evidence" value="ECO:0007669"/>
    <property type="project" value="InterPro"/>
</dbReference>
<feature type="signal peptide" evidence="1">
    <location>
        <begin position="1"/>
        <end position="39"/>
    </location>
</feature>
<keyword evidence="1" id="KW-0732">Signal</keyword>
<name>Q1I724_PSEE4</name>
<organism evidence="3 4">
    <name type="scientific">Pseudomonas entomophila (strain L48)</name>
    <dbReference type="NCBI Taxonomy" id="384676"/>
    <lineage>
        <taxon>Bacteria</taxon>
        <taxon>Pseudomonadati</taxon>
        <taxon>Pseudomonadota</taxon>
        <taxon>Gammaproteobacteria</taxon>
        <taxon>Pseudomonadales</taxon>
        <taxon>Pseudomonadaceae</taxon>
        <taxon>Pseudomonas</taxon>
    </lineage>
</organism>
<feature type="domain" description="Autotransporter" evidence="2">
    <location>
        <begin position="603"/>
        <end position="875"/>
    </location>
</feature>
<dbReference type="STRING" id="384676.PSEEN3843"/>
<dbReference type="KEGG" id="pen:PSEEN3843"/>
<evidence type="ECO:0000313" key="3">
    <source>
        <dbReference type="EMBL" id="CAK16558.1"/>
    </source>
</evidence>
<dbReference type="eggNOG" id="COG4625">
    <property type="taxonomic scope" value="Bacteria"/>
</dbReference>
<proteinExistence type="predicted"/>
<dbReference type="Gene3D" id="2.40.128.130">
    <property type="entry name" value="Autotransporter beta-domain"/>
    <property type="match status" value="1"/>
</dbReference>
<dbReference type="Pfam" id="PF03797">
    <property type="entry name" value="Autotransporter"/>
    <property type="match status" value="1"/>
</dbReference>
<dbReference type="InterPro" id="IPR005546">
    <property type="entry name" value="Autotransporte_beta"/>
</dbReference>
<dbReference type="HOGENOM" id="CLU_019403_0_0_6"/>
<sequence>MDARRFPRRFPRNENVPAPTFRKTLLALTISASPLPALAVSAPQTIVLTDAGYSSQHQTYGDDLTFTGSSSDIFRTAIDLIDAKVQGDLAFDSAINANNGNSFGSKSGVDGIRIADSELSGYFYNRGIVKTNSAQGSALKISATVLDGDLVNEGQLQAGGDMTSGPFAPPKAAIDLSGRTVINGDLINANGARIVGNGTQLRGINLAGASLEGRVINNGEINVVGPSAVGIDATTGSVLAGVTNTGLLYIGAQESIGINLDGTTLVGGIGNHVVNTGRITAGNIAIKVGNVAYDGPGLQPQYKANGDLNIFNSGRIWSRVAVDATTSNRPVELIMREGSDILGDLNGLANIEVEGNARYGAYYPFQGNIRLRDGGWLEVGSADEPPITFSLDSQQINLEGNLRVADHSSLGLYLSEESNPAQPVLKVSGIAEFGQDARIALAPESEDYLPAGGRYLLLEAGQVQVLDASGQAVDPNGKPKVVSTSALLNVRTSTLEDNKVYVEVNTKSEQAIDEMVQEQGGDKNAQHALNGLAGSGLLALLSKDDPLLRIASQADEAQLTRLAEQLAPDVSDGARQAATASQRLITNVTLNRTSGLRGVASGDTLKDTGVWVQTLYSDATQQRRDGIAGYNAYSRGIAVGADGKLDDQLTLGVAYSFIDTDVNGRSGSKTDVEGHAFTLYGGYELGNYFVDGNLTYGFNDNEGKRDIAGTRAKSDYDSKQLGLNLVAGYTWQVSSQWLVEPRLAARYNRVDIDGYKEKGSSAALKIEDQRYEAIELGAGVRLAGSYALGAGTLEPQFKLMTYHDFAADKVQNTSTFLVGGTPFVTNGASTARNSYEAGVGADYKLGAVTVGLNYDYVGKSGFDADVFSAKVRYDF</sequence>
<dbReference type="EMBL" id="CT573326">
    <property type="protein sequence ID" value="CAK16558.1"/>
    <property type="molecule type" value="Genomic_DNA"/>
</dbReference>
<evidence type="ECO:0000313" key="4">
    <source>
        <dbReference type="Proteomes" id="UP000000658"/>
    </source>
</evidence>
<dbReference type="InterPro" id="IPR036709">
    <property type="entry name" value="Autotransporte_beta_dom_sf"/>
</dbReference>
<dbReference type="PROSITE" id="PS51208">
    <property type="entry name" value="AUTOTRANSPORTER"/>
    <property type="match status" value="1"/>
</dbReference>
<dbReference type="SUPFAM" id="SSF103515">
    <property type="entry name" value="Autotransporter"/>
    <property type="match status" value="1"/>
</dbReference>
<dbReference type="Proteomes" id="UP000000658">
    <property type="component" value="Chromosome"/>
</dbReference>
<dbReference type="OrthoDB" id="6998372at2"/>
<dbReference type="SMART" id="SM00869">
    <property type="entry name" value="Autotransporter"/>
    <property type="match status" value="1"/>
</dbReference>